<dbReference type="AlphaFoldDB" id="A0A1H1NLS9"/>
<keyword evidence="3" id="KW-1185">Reference proteome</keyword>
<evidence type="ECO:0000313" key="3">
    <source>
        <dbReference type="Proteomes" id="UP000199103"/>
    </source>
</evidence>
<sequence>MIIYVVAMITILVVAAAVVGLVLVGMEGRGRRRMPWVADKLTRAAQHLNGEVEAPESFTRVIERSKFAERRQHREHSTAGR</sequence>
<feature type="transmembrane region" description="Helical" evidence="1">
    <location>
        <begin position="6"/>
        <end position="26"/>
    </location>
</feature>
<evidence type="ECO:0000313" key="2">
    <source>
        <dbReference type="EMBL" id="SDR99942.1"/>
    </source>
</evidence>
<keyword evidence="1" id="KW-1133">Transmembrane helix</keyword>
<protein>
    <submittedName>
        <fullName evidence="2">Uncharacterized protein</fullName>
    </submittedName>
</protein>
<dbReference type="STRING" id="630515.SAMN04489812_0565"/>
<proteinExistence type="predicted"/>
<dbReference type="Proteomes" id="UP000199103">
    <property type="component" value="Chromosome I"/>
</dbReference>
<reference evidence="2 3" key="1">
    <citation type="submission" date="2016-10" db="EMBL/GenBank/DDBJ databases">
        <authorList>
            <person name="de Groot N.N."/>
        </authorList>
    </citation>
    <scope>NUCLEOTIDE SEQUENCE [LARGE SCALE GENOMIC DNA]</scope>
    <source>
        <strain evidence="2 3">DSM 21800</strain>
    </source>
</reference>
<gene>
    <name evidence="2" type="ORF">SAMN04489812_0565</name>
</gene>
<evidence type="ECO:0000256" key="1">
    <source>
        <dbReference type="SAM" id="Phobius"/>
    </source>
</evidence>
<name>A0A1H1NLS9_9ACTN</name>
<organism evidence="2 3">
    <name type="scientific">Microlunatus soli</name>
    <dbReference type="NCBI Taxonomy" id="630515"/>
    <lineage>
        <taxon>Bacteria</taxon>
        <taxon>Bacillati</taxon>
        <taxon>Actinomycetota</taxon>
        <taxon>Actinomycetes</taxon>
        <taxon>Propionibacteriales</taxon>
        <taxon>Propionibacteriaceae</taxon>
        <taxon>Microlunatus</taxon>
    </lineage>
</organism>
<keyword evidence="1" id="KW-0812">Transmembrane</keyword>
<keyword evidence="1" id="KW-0472">Membrane</keyword>
<dbReference type="EMBL" id="LT629772">
    <property type="protein sequence ID" value="SDR99942.1"/>
    <property type="molecule type" value="Genomic_DNA"/>
</dbReference>
<accession>A0A1H1NLS9</accession>